<evidence type="ECO:0000256" key="2">
    <source>
        <dbReference type="ARBA" id="ARBA00010790"/>
    </source>
</evidence>
<dbReference type="EMBL" id="JAGGLR010000002">
    <property type="protein sequence ID" value="MBP2060109.1"/>
    <property type="molecule type" value="Genomic_DNA"/>
</dbReference>
<dbReference type="InterPro" id="IPR007867">
    <property type="entry name" value="GMC_OxRtase_C"/>
</dbReference>
<dbReference type="PROSITE" id="PS00624">
    <property type="entry name" value="GMC_OXRED_2"/>
    <property type="match status" value="1"/>
</dbReference>
<protein>
    <submittedName>
        <fullName evidence="10">Choline dehydrogenase</fullName>
        <ecNumber evidence="10">1.1.99.1</ecNumber>
    </submittedName>
    <submittedName>
        <fullName evidence="9">Glucose-methanol-choline oxidoreductase</fullName>
    </submittedName>
</protein>
<dbReference type="EC" id="1.1.99.1" evidence="10"/>
<feature type="binding site" evidence="5">
    <location>
        <begin position="93"/>
        <end position="96"/>
    </location>
    <ligand>
        <name>FAD</name>
        <dbReference type="ChEBI" id="CHEBI:57692"/>
    </ligand>
</feature>
<dbReference type="SUPFAM" id="SSF54373">
    <property type="entry name" value="FAD-linked reductases, C-terminal domain"/>
    <property type="match status" value="1"/>
</dbReference>
<evidence type="ECO:0000259" key="7">
    <source>
        <dbReference type="PROSITE" id="PS00623"/>
    </source>
</evidence>
<gene>
    <name evidence="10" type="ORF">J2Z30_001107</name>
    <name evidence="9" type="ORF">SIRAN8180</name>
</gene>
<evidence type="ECO:0000256" key="5">
    <source>
        <dbReference type="PIRSR" id="PIRSR000137-2"/>
    </source>
</evidence>
<keyword evidence="10" id="KW-0560">Oxidoreductase</keyword>
<dbReference type="InterPro" id="IPR036188">
    <property type="entry name" value="FAD/NAD-bd_sf"/>
</dbReference>
<dbReference type="SUPFAM" id="SSF51905">
    <property type="entry name" value="FAD/NAD(P)-binding domain"/>
    <property type="match status" value="1"/>
</dbReference>
<comment type="similarity">
    <text evidence="2 6">Belongs to the GMC oxidoreductase family.</text>
</comment>
<dbReference type="GO" id="GO:0050660">
    <property type="term" value="F:flavin adenine dinucleotide binding"/>
    <property type="evidence" value="ECO:0007669"/>
    <property type="project" value="InterPro"/>
</dbReference>
<keyword evidence="4 5" id="KW-0274">FAD</keyword>
<feature type="domain" description="Glucose-methanol-choline oxidoreductase N-terminal" evidence="7">
    <location>
        <begin position="83"/>
        <end position="106"/>
    </location>
</feature>
<evidence type="ECO:0000256" key="6">
    <source>
        <dbReference type="RuleBase" id="RU003968"/>
    </source>
</evidence>
<dbReference type="PANTHER" id="PTHR11552:SF147">
    <property type="entry name" value="CHOLINE DEHYDROGENASE, MITOCHONDRIAL"/>
    <property type="match status" value="1"/>
</dbReference>
<dbReference type="AlphaFoldDB" id="A0A061A0W8"/>
<dbReference type="HOGENOM" id="CLU_002865_7_2_11"/>
<evidence type="ECO:0000259" key="8">
    <source>
        <dbReference type="PROSITE" id="PS00624"/>
    </source>
</evidence>
<keyword evidence="3 6" id="KW-0285">Flavoprotein</keyword>
<evidence type="ECO:0000256" key="4">
    <source>
        <dbReference type="ARBA" id="ARBA00022827"/>
    </source>
</evidence>
<accession>A0A061A0W8</accession>
<dbReference type="Proteomes" id="UP000756710">
    <property type="component" value="Unassembled WGS sequence"/>
</dbReference>
<evidence type="ECO:0000256" key="3">
    <source>
        <dbReference type="ARBA" id="ARBA00022630"/>
    </source>
</evidence>
<evidence type="ECO:0000256" key="1">
    <source>
        <dbReference type="ARBA" id="ARBA00001974"/>
    </source>
</evidence>
<dbReference type="RefSeq" id="WP_044578522.1">
    <property type="nucleotide sequence ID" value="NZ_BAABDR010000055.1"/>
</dbReference>
<name>A0A061A0W8_9ACTN</name>
<dbReference type="Gene3D" id="3.30.560.10">
    <property type="entry name" value="Glucose Oxidase, domain 3"/>
    <property type="match status" value="1"/>
</dbReference>
<sequence length="535" mass="57442">MTRDHEFDYVIAGGGSAGCVLANRLSADPAVRVLLIEAGRQDRNPLIHVPAGFAKLTAGPYEWGFRSRPQEHCDGRVIPLAQGKVIGGGGSINAQVFTRGAREDYDHWAEAHGCAGWSFRDVLPYFLRSEDNSRLSAPLHGNGGPLGVSDPANPHPLSMAFVRAGQEFGLPFNADFNGESQYGVGLYQNTTRGGRRCSAAVGYLRPVRKRPNLAVRTGHLIGRVLLDGKRATGVETISGTARHRFRARREVILCSGALGSPKVLQLSGIGDPDDLRAAGVEVVHALPGVGKNLHDHCDLDIIYELNAYQSMDRLSRVRPATLAAGIEYAAFRKGPLASTVVEGGAFGYGDRAATAPDLQFHFLPAAGVEAGIAAVRPGYGCTLNSYFVRPRSRGTVRIASADPARPPLIDPNYLADDYDLDMSVEGVRQSREIMAQPSMARHIRAEHLAGGRKLDSKDDYVRFVRGHGRTSYHHVGTCAMGDSDSSVVSPDLKVHGLSGLRVADSSVMPRIVSSNTQAPTVMIAEKASDLILDTV</sequence>
<proteinExistence type="inferred from homology"/>
<organism evidence="9">
    <name type="scientific">Streptomyces iranensis</name>
    <dbReference type="NCBI Taxonomy" id="576784"/>
    <lineage>
        <taxon>Bacteria</taxon>
        <taxon>Bacillati</taxon>
        <taxon>Actinomycetota</taxon>
        <taxon>Actinomycetes</taxon>
        <taxon>Kitasatosporales</taxon>
        <taxon>Streptomycetaceae</taxon>
        <taxon>Streptomyces</taxon>
        <taxon>Streptomyces violaceusniger group</taxon>
    </lineage>
</organism>
<evidence type="ECO:0000313" key="11">
    <source>
        <dbReference type="Proteomes" id="UP000756710"/>
    </source>
</evidence>
<dbReference type="Gene3D" id="3.50.50.60">
    <property type="entry name" value="FAD/NAD(P)-binding domain"/>
    <property type="match status" value="1"/>
</dbReference>
<reference evidence="9" key="1">
    <citation type="submission" date="2014-05" db="EMBL/GenBank/DDBJ databases">
        <authorList>
            <person name="Horn Fabian"/>
        </authorList>
    </citation>
    <scope>NUCLEOTIDE SEQUENCE</scope>
</reference>
<dbReference type="Pfam" id="PF05199">
    <property type="entry name" value="GMC_oxred_C"/>
    <property type="match status" value="1"/>
</dbReference>
<dbReference type="PROSITE" id="PS51257">
    <property type="entry name" value="PROKAR_LIPOPROTEIN"/>
    <property type="match status" value="1"/>
</dbReference>
<dbReference type="InterPro" id="IPR000172">
    <property type="entry name" value="GMC_OxRdtase_N"/>
</dbReference>
<dbReference type="InterPro" id="IPR012132">
    <property type="entry name" value="GMC_OxRdtase"/>
</dbReference>
<dbReference type="PANTHER" id="PTHR11552">
    <property type="entry name" value="GLUCOSE-METHANOL-CHOLINE GMC OXIDOREDUCTASE"/>
    <property type="match status" value="1"/>
</dbReference>
<keyword evidence="11" id="KW-1185">Reference proteome</keyword>
<dbReference type="PROSITE" id="PS00623">
    <property type="entry name" value="GMC_OXRED_1"/>
    <property type="match status" value="1"/>
</dbReference>
<feature type="binding site" evidence="5">
    <location>
        <position position="85"/>
    </location>
    <ligand>
        <name>FAD</name>
        <dbReference type="ChEBI" id="CHEBI:57692"/>
    </ligand>
</feature>
<evidence type="ECO:0000313" key="9">
    <source>
        <dbReference type="EMBL" id="CDR13946.1"/>
    </source>
</evidence>
<dbReference type="PIRSF" id="PIRSF000137">
    <property type="entry name" value="Alcohol_oxidase"/>
    <property type="match status" value="1"/>
</dbReference>
<feature type="domain" description="Glucose-methanol-choline oxidoreductase N-terminal" evidence="8">
    <location>
        <begin position="256"/>
        <end position="270"/>
    </location>
</feature>
<comment type="cofactor">
    <cofactor evidence="1 5">
        <name>FAD</name>
        <dbReference type="ChEBI" id="CHEBI:57692"/>
    </cofactor>
</comment>
<reference evidence="10 11" key="2">
    <citation type="submission" date="2021-03" db="EMBL/GenBank/DDBJ databases">
        <title>Genomic Encyclopedia of Type Strains, Phase IV (KMG-IV): sequencing the most valuable type-strain genomes for metagenomic binning, comparative biology and taxonomic classification.</title>
        <authorList>
            <person name="Goeker M."/>
        </authorList>
    </citation>
    <scope>NUCLEOTIDE SEQUENCE [LARGE SCALE GENOMIC DNA]</scope>
    <source>
        <strain evidence="10 11">DSM 41954</strain>
    </source>
</reference>
<evidence type="ECO:0000313" key="10">
    <source>
        <dbReference type="EMBL" id="MBP2060109.1"/>
    </source>
</evidence>
<dbReference type="GO" id="GO:0008812">
    <property type="term" value="F:choline dehydrogenase activity"/>
    <property type="evidence" value="ECO:0007669"/>
    <property type="project" value="UniProtKB-EC"/>
</dbReference>
<dbReference type="EMBL" id="LK022848">
    <property type="protein sequence ID" value="CDR13946.1"/>
    <property type="molecule type" value="Genomic_DNA"/>
</dbReference>
<dbReference type="Pfam" id="PF00732">
    <property type="entry name" value="GMC_oxred_N"/>
    <property type="match status" value="1"/>
</dbReference>